<dbReference type="AlphaFoldDB" id="A0A3E2H1V7"/>
<dbReference type="Pfam" id="PF06764">
    <property type="entry name" value="DUF1223"/>
    <property type="match status" value="1"/>
</dbReference>
<dbReference type="InterPro" id="IPR010634">
    <property type="entry name" value="DUF1223"/>
</dbReference>
<dbReference type="EMBL" id="NCSJ02000212">
    <property type="protein sequence ID" value="RFU27311.1"/>
    <property type="molecule type" value="Genomic_DNA"/>
</dbReference>
<feature type="non-terminal residue" evidence="1">
    <location>
        <position position="1"/>
    </location>
</feature>
<name>A0A3E2H1V7_SCYLI</name>
<evidence type="ECO:0000313" key="1">
    <source>
        <dbReference type="EMBL" id="RFU27311.1"/>
    </source>
</evidence>
<dbReference type="SUPFAM" id="SSF52833">
    <property type="entry name" value="Thioredoxin-like"/>
    <property type="match status" value="1"/>
</dbReference>
<feature type="non-terminal residue" evidence="1">
    <location>
        <position position="296"/>
    </location>
</feature>
<dbReference type="OrthoDB" id="938668at2759"/>
<organism evidence="1 2">
    <name type="scientific">Scytalidium lignicola</name>
    <name type="common">Hyphomycete</name>
    <dbReference type="NCBI Taxonomy" id="5539"/>
    <lineage>
        <taxon>Eukaryota</taxon>
        <taxon>Fungi</taxon>
        <taxon>Dikarya</taxon>
        <taxon>Ascomycota</taxon>
        <taxon>Pezizomycotina</taxon>
        <taxon>Leotiomycetes</taxon>
        <taxon>Leotiomycetes incertae sedis</taxon>
        <taxon>Scytalidium</taxon>
    </lineage>
</organism>
<dbReference type="InterPro" id="IPR036249">
    <property type="entry name" value="Thioredoxin-like_sf"/>
</dbReference>
<reference evidence="1 2" key="1">
    <citation type="submission" date="2018-05" db="EMBL/GenBank/DDBJ databases">
        <title>Draft genome sequence of Scytalidium lignicola DSM 105466, a ubiquitous saprotrophic fungus.</title>
        <authorList>
            <person name="Buettner E."/>
            <person name="Gebauer A.M."/>
            <person name="Hofrichter M."/>
            <person name="Liers C."/>
            <person name="Kellner H."/>
        </authorList>
    </citation>
    <scope>NUCLEOTIDE SEQUENCE [LARGE SCALE GENOMIC DNA]</scope>
    <source>
        <strain evidence="1 2">DSM 105466</strain>
    </source>
</reference>
<accession>A0A3E2H1V7</accession>
<comment type="caution">
    <text evidence="1">The sequence shown here is derived from an EMBL/GenBank/DDBJ whole genome shotgun (WGS) entry which is preliminary data.</text>
</comment>
<gene>
    <name evidence="1" type="ORF">B7463_g9031</name>
</gene>
<dbReference type="PANTHER" id="PTHR36057:SF1">
    <property type="entry name" value="LIPOPROTEIN LIPID ATTACHMENT SITE-LIKE PROTEIN, PUTATIVE (DUF1223)-RELATED"/>
    <property type="match status" value="1"/>
</dbReference>
<sequence>MPSQLQPIFNNTILATSIINYFLFLSTGSRQPPPKHTHTMPSGFRKLFRRKKQPPLVCAVQLDMDHDPNHEHTAACFIDFEPLAIVELFQSQGCQSCPPATPGILEGANSPNLELLSYNVTLFDRLGWKDIYASPQWDTRQRAYIRKWGRNSLYTPMVVVNGVADGSGAGSKEGVATIVSQARSKQKAEMDWHIYVDANDTDVRIDSDKQEIEAHDILVVVYDAKSEKVKVGKGPNKGKKMEHRNVVKEIMKIGEWTGGTIVVPLPSSRSSMSPGLGAVVMLQAGQGGPIVASAKL</sequence>
<evidence type="ECO:0008006" key="3">
    <source>
        <dbReference type="Google" id="ProtNLM"/>
    </source>
</evidence>
<keyword evidence="2" id="KW-1185">Reference proteome</keyword>
<evidence type="ECO:0000313" key="2">
    <source>
        <dbReference type="Proteomes" id="UP000258309"/>
    </source>
</evidence>
<protein>
    <recommendedName>
        <fullName evidence="3">DUF1223-domain-containing protein</fullName>
    </recommendedName>
</protein>
<dbReference type="PANTHER" id="PTHR36057">
    <property type="match status" value="1"/>
</dbReference>
<dbReference type="OMA" id="FQSQSCQ"/>
<proteinExistence type="predicted"/>
<dbReference type="Proteomes" id="UP000258309">
    <property type="component" value="Unassembled WGS sequence"/>
</dbReference>